<reference evidence="2 3" key="1">
    <citation type="submission" date="2020-01" db="EMBL/GenBank/DDBJ databases">
        <title>Identification and distribution of gene clusters putatively required for synthesis of sphingolipid metabolism inhibitors in phylogenetically diverse species of the filamentous fungus Fusarium.</title>
        <authorList>
            <person name="Kim H.-S."/>
            <person name="Busman M."/>
            <person name="Brown D.W."/>
            <person name="Divon H."/>
            <person name="Uhlig S."/>
            <person name="Proctor R.H."/>
        </authorList>
    </citation>
    <scope>NUCLEOTIDE SEQUENCE [LARGE SCALE GENOMIC DNA]</scope>
    <source>
        <strain evidence="2 3">NRRL 20459</strain>
    </source>
</reference>
<dbReference type="Gene3D" id="3.30.465.10">
    <property type="match status" value="1"/>
</dbReference>
<dbReference type="AlphaFoldDB" id="A0A8H4LG46"/>
<dbReference type="InterPro" id="IPR016166">
    <property type="entry name" value="FAD-bd_PCMH"/>
</dbReference>
<evidence type="ECO:0000313" key="2">
    <source>
        <dbReference type="EMBL" id="KAF4467367.1"/>
    </source>
</evidence>
<dbReference type="SUPFAM" id="SSF56176">
    <property type="entry name" value="FAD-binding/transporter-associated domain-like"/>
    <property type="match status" value="1"/>
</dbReference>
<evidence type="ECO:0000313" key="3">
    <source>
        <dbReference type="Proteomes" id="UP000554235"/>
    </source>
</evidence>
<dbReference type="GO" id="GO:0005739">
    <property type="term" value="C:mitochondrion"/>
    <property type="evidence" value="ECO:0007669"/>
    <property type="project" value="TreeGrafter"/>
</dbReference>
<dbReference type="InterPro" id="IPR016167">
    <property type="entry name" value="FAD-bd_PCMH_sub1"/>
</dbReference>
<dbReference type="InterPro" id="IPR016169">
    <property type="entry name" value="FAD-bd_PCMH_sub2"/>
</dbReference>
<dbReference type="Gene3D" id="3.30.43.10">
    <property type="entry name" value="Uridine Diphospho-n-acetylenolpyruvylglucosamine Reductase, domain 2"/>
    <property type="match status" value="1"/>
</dbReference>
<name>A0A8H4LG46_9HYPO</name>
<dbReference type="Proteomes" id="UP000554235">
    <property type="component" value="Unassembled WGS sequence"/>
</dbReference>
<dbReference type="GO" id="GO:0003885">
    <property type="term" value="F:D-arabinono-1,4-lactone oxidase activity"/>
    <property type="evidence" value="ECO:0007669"/>
    <property type="project" value="TreeGrafter"/>
</dbReference>
<feature type="domain" description="FAD-binding PCMH-type" evidence="1">
    <location>
        <begin position="185"/>
        <end position="382"/>
    </location>
</feature>
<sequence length="740" mass="83749">MVVSKAWDLSVADRVNYMVKKLDDAPDFRKKNVPGLRDLLAEYASPDVLVERVEFHRRMLRVFKDSETDGTYSKTLKNYDDDERRQIEEFVGGGKPETICRGFSLKPSLGCRDELSRLRDEARSIFHVTAAGFKNLRDAVEELTHQQSALLQNLVQKLSTLPDKHKDDATIQVFENAPFQNWGLNIENTPRITCVPKSTWAIQAIVMFAKEQNMSVRCSGYRHSWSPIFGRNGQILISLLNLNTATKLPNFAALPFAESPPTELETIDIVDGKPRTPGNTLVRIGCATTNERLRRWCVKQNKVTIPLNIIMVEITQGGSNGPICHGAGRRHKTLSDLVRKIEYIDANGQLRVVDKAEHLRAASGCFGLMGVVTHITLEFEPMTYAQLAPLKIPVIQAVPPPPGMDEKRIPPSLLKDWKNLTPAEKEKCQKDFEQRATNDYYSEWFWFPYADNAWVNTWNNTKDDNGVEDFPTDKQIFLSFIQTFLMNVLQNAPLLRWLIDELDLSEAAVTLISAAAMKALPESPVKTYLPDALHFQRAIQNVRVRDLEVEMPLVAKAGAPPGTIDYTPVQQAWWDAILLTYANTEDCPMRMPLEMRIMGGSEVIMAPQRGNSLGTCAIEVLTLKSAAVAGTWQPFAQSVLDKWMAVKDPSTGKRLRTRPHWAKEWYNFNVDGKKWVEHLKAVDYKDERQEFLQVLSEIGKDHGWTLQDLKNRFSNDLFDNFFFDGVVGKQDASSGANGKH</sequence>
<protein>
    <submittedName>
        <fullName evidence="2">Oxidoreductase</fullName>
    </submittedName>
</protein>
<dbReference type="InterPro" id="IPR036318">
    <property type="entry name" value="FAD-bd_PCMH-like_sf"/>
</dbReference>
<organism evidence="2 3">
    <name type="scientific">Fusarium albosuccineum</name>
    <dbReference type="NCBI Taxonomy" id="1237068"/>
    <lineage>
        <taxon>Eukaryota</taxon>
        <taxon>Fungi</taxon>
        <taxon>Dikarya</taxon>
        <taxon>Ascomycota</taxon>
        <taxon>Pezizomycotina</taxon>
        <taxon>Sordariomycetes</taxon>
        <taxon>Hypocreomycetidae</taxon>
        <taxon>Hypocreales</taxon>
        <taxon>Nectriaceae</taxon>
        <taxon>Fusarium</taxon>
        <taxon>Fusarium decemcellulare species complex</taxon>
    </lineage>
</organism>
<dbReference type="PANTHER" id="PTHR43762:SF1">
    <property type="entry name" value="D-ARABINONO-1,4-LACTONE OXIDASE"/>
    <property type="match status" value="1"/>
</dbReference>
<dbReference type="PROSITE" id="PS51387">
    <property type="entry name" value="FAD_PCMH"/>
    <property type="match status" value="1"/>
</dbReference>
<dbReference type="PANTHER" id="PTHR43762">
    <property type="entry name" value="L-GULONOLACTONE OXIDASE"/>
    <property type="match status" value="1"/>
</dbReference>
<dbReference type="EMBL" id="JAADYS010000759">
    <property type="protein sequence ID" value="KAF4467367.1"/>
    <property type="molecule type" value="Genomic_DNA"/>
</dbReference>
<dbReference type="OrthoDB" id="610608at2759"/>
<keyword evidence="3" id="KW-1185">Reference proteome</keyword>
<evidence type="ECO:0000259" key="1">
    <source>
        <dbReference type="PROSITE" id="PS51387"/>
    </source>
</evidence>
<dbReference type="InterPro" id="IPR010031">
    <property type="entry name" value="FAD_lactone_oxidase-like"/>
</dbReference>
<accession>A0A8H4LG46</accession>
<gene>
    <name evidence="2" type="ORF">FALBO_5765</name>
</gene>
<proteinExistence type="predicted"/>
<comment type="caution">
    <text evidence="2">The sequence shown here is derived from an EMBL/GenBank/DDBJ whole genome shotgun (WGS) entry which is preliminary data.</text>
</comment>
<dbReference type="GO" id="GO:0071949">
    <property type="term" value="F:FAD binding"/>
    <property type="evidence" value="ECO:0007669"/>
    <property type="project" value="InterPro"/>
</dbReference>